<accession>A0A0M4BTQ3</accession>
<sequence length="56" mass="6566">MKMMALEEAKEYTRQKLAPYYSNERIENVVKQYVSVVRPGVVLVENKNVGLMELYL</sequence>
<proteinExistence type="predicted"/>
<dbReference type="EMBL" id="KT336259">
    <property type="protein sequence ID" value="ALB76113.1"/>
    <property type="molecule type" value="Genomic_DNA"/>
</dbReference>
<organism evidence="1">
    <name type="scientific">uncultured bacterium 32o03</name>
    <dbReference type="NCBI Taxonomy" id="1701362"/>
    <lineage>
        <taxon>Bacteria</taxon>
        <taxon>environmental samples</taxon>
    </lineage>
</organism>
<name>A0A0M4BTQ3_9BACT</name>
<evidence type="ECO:0000313" key="1">
    <source>
        <dbReference type="EMBL" id="ALB76113.1"/>
    </source>
</evidence>
<reference evidence="1" key="1">
    <citation type="journal article" date="2015" name="Proc. Natl. Acad. Sci. U.S.A.">
        <title>Functional metagenomic discovery of bacterial effectors in the human microbiome and isolation of commendamide, a GPCR G2A/132 agonist.</title>
        <authorList>
            <person name="Cohen L.J."/>
            <person name="Kang H.S."/>
            <person name="Chu J."/>
            <person name="Huang Y.H."/>
            <person name="Gordon E.A."/>
            <person name="Reddy B.V."/>
            <person name="Ternei M.A."/>
            <person name="Craig J.W."/>
            <person name="Brady S.F."/>
        </authorList>
    </citation>
    <scope>NUCLEOTIDE SEQUENCE</scope>
</reference>
<dbReference type="AlphaFoldDB" id="A0A0M4BTQ3"/>
<protein>
    <submittedName>
        <fullName evidence="1">Uncharacterized protein</fullName>
    </submittedName>
</protein>